<evidence type="ECO:0000256" key="1">
    <source>
        <dbReference type="ARBA" id="ARBA00005375"/>
    </source>
</evidence>
<dbReference type="Pfam" id="PF00328">
    <property type="entry name" value="His_Phos_2"/>
    <property type="match status" value="1"/>
</dbReference>
<dbReference type="PANTHER" id="PTHR11567">
    <property type="entry name" value="ACID PHOSPHATASE-RELATED"/>
    <property type="match status" value="1"/>
</dbReference>
<dbReference type="Gene3D" id="3.40.50.1240">
    <property type="entry name" value="Phosphoglycerate mutase-like"/>
    <property type="match status" value="1"/>
</dbReference>
<dbReference type="PROSITE" id="PS00616">
    <property type="entry name" value="HIS_ACID_PHOSPHAT_1"/>
    <property type="match status" value="1"/>
</dbReference>
<dbReference type="CDD" id="cd07061">
    <property type="entry name" value="HP_HAP_like"/>
    <property type="match status" value="1"/>
</dbReference>
<evidence type="ECO:0008006" key="5">
    <source>
        <dbReference type="Google" id="ProtNLM"/>
    </source>
</evidence>
<dbReference type="InterPro" id="IPR000560">
    <property type="entry name" value="His_Pase_clade-2"/>
</dbReference>
<dbReference type="SUPFAM" id="SSF53254">
    <property type="entry name" value="Phosphoglycerate mutase-like"/>
    <property type="match status" value="1"/>
</dbReference>
<dbReference type="InterPro" id="IPR050645">
    <property type="entry name" value="Histidine_acid_phosphatase"/>
</dbReference>
<dbReference type="STRING" id="1097556.R4XFC4"/>
<dbReference type="PROSITE" id="PS00778">
    <property type="entry name" value="HIS_ACID_PHOSPHAT_2"/>
    <property type="match status" value="1"/>
</dbReference>
<dbReference type="PANTHER" id="PTHR11567:SF110">
    <property type="entry name" value="2-PHOSPHOXYLOSE PHOSPHATASE 1"/>
    <property type="match status" value="1"/>
</dbReference>
<accession>R4XFC4</accession>
<dbReference type="GO" id="GO:0016791">
    <property type="term" value="F:phosphatase activity"/>
    <property type="evidence" value="ECO:0007669"/>
    <property type="project" value="TreeGrafter"/>
</dbReference>
<dbReference type="EMBL" id="CAHR02000266">
    <property type="protein sequence ID" value="CCG84574.1"/>
    <property type="molecule type" value="Genomic_DNA"/>
</dbReference>
<protein>
    <recommendedName>
        <fullName evidence="5">3-phytase</fullName>
    </recommendedName>
</protein>
<dbReference type="InterPro" id="IPR029033">
    <property type="entry name" value="His_PPase_superfam"/>
</dbReference>
<keyword evidence="4" id="KW-1185">Reference proteome</keyword>
<comment type="similarity">
    <text evidence="1">Belongs to the histidine acid phosphatase family.</text>
</comment>
<dbReference type="OrthoDB" id="10257284at2759"/>
<dbReference type="eggNOG" id="KOG3720">
    <property type="taxonomic scope" value="Eukaryota"/>
</dbReference>
<dbReference type="Proteomes" id="UP000013776">
    <property type="component" value="Unassembled WGS sequence"/>
</dbReference>
<evidence type="ECO:0000313" key="3">
    <source>
        <dbReference type="EMBL" id="CCG84574.1"/>
    </source>
</evidence>
<name>R4XFC4_TAPDE</name>
<dbReference type="AlphaFoldDB" id="R4XFC4"/>
<dbReference type="InterPro" id="IPR033379">
    <property type="entry name" value="Acid_Pase_AS"/>
</dbReference>
<reference evidence="3 4" key="1">
    <citation type="journal article" date="2013" name="MBio">
        <title>Genome sequencing of the plant pathogen Taphrina deformans, the causal agent of peach leaf curl.</title>
        <authorList>
            <person name="Cisse O.H."/>
            <person name="Almeida J.M.G.C.F."/>
            <person name="Fonseca A."/>
            <person name="Kumar A.A."/>
            <person name="Salojaervi J."/>
            <person name="Overmyer K."/>
            <person name="Hauser P.M."/>
            <person name="Pagni M."/>
        </authorList>
    </citation>
    <scope>NUCLEOTIDE SEQUENCE [LARGE SCALE GENOMIC DNA]</scope>
    <source>
        <strain evidence="4">PYCC 5710 / ATCC 11124 / CBS 356.35 / IMI 108563 / JCM 9778 / NBRC 8474</strain>
    </source>
</reference>
<proteinExistence type="inferred from homology"/>
<sequence>MASLLPSDIHRYSDAELSELYPADLKLLLVQSIFRHGERAPVRVRLENAGIPRHFDLCNHVSLFQAAVKLVNDAGNTTWGRLPYTRLIEETDDTGKARLASPGSAKGTCLLGELTDKGRASTVHLGERLRELYVTRLGFAREINVSKELYLRSSPMPRALESLQQVYSGLFPVDTLNRLTEPIHIRQRNFTEENLFPNEGMCPKLRQLSVEYAKKAADEWNPILAGHVTDVLGRYVDAPVRVDGHPRLSGLMDTINATRGNDLELPAELLDAEMLDTMHKAVVSEWFGGYLADNTYRRLGAGRILGDFKDQIVAVTKGSPLKFALYGAHDTTLGAILASVGGFDHEWPRFTSHIALETFERKSSSFLGLFEARQHLVRMRYNDRIINIPSCRNPQMCTLKEFVDLVDKLTPDDWQEECKIN</sequence>
<evidence type="ECO:0000256" key="2">
    <source>
        <dbReference type="ARBA" id="ARBA00022801"/>
    </source>
</evidence>
<keyword evidence="2" id="KW-0378">Hydrolase</keyword>
<dbReference type="VEuPathDB" id="FungiDB:TAPDE_005013"/>
<comment type="caution">
    <text evidence="3">The sequence shown here is derived from an EMBL/GenBank/DDBJ whole genome shotgun (WGS) entry which is preliminary data.</text>
</comment>
<organism evidence="3 4">
    <name type="scientific">Taphrina deformans (strain PYCC 5710 / ATCC 11124 / CBS 356.35 / IMI 108563 / JCM 9778 / NBRC 8474)</name>
    <name type="common">Peach leaf curl fungus</name>
    <name type="synonym">Lalaria deformans</name>
    <dbReference type="NCBI Taxonomy" id="1097556"/>
    <lineage>
        <taxon>Eukaryota</taxon>
        <taxon>Fungi</taxon>
        <taxon>Dikarya</taxon>
        <taxon>Ascomycota</taxon>
        <taxon>Taphrinomycotina</taxon>
        <taxon>Taphrinomycetes</taxon>
        <taxon>Taphrinales</taxon>
        <taxon>Taphrinaceae</taxon>
        <taxon>Taphrina</taxon>
    </lineage>
</organism>
<gene>
    <name evidence="3" type="ORF">TAPDE_005013</name>
</gene>
<evidence type="ECO:0000313" key="4">
    <source>
        <dbReference type="Proteomes" id="UP000013776"/>
    </source>
</evidence>